<dbReference type="Pfam" id="PF14602">
    <property type="entry name" value="Hexapep_2"/>
    <property type="match status" value="1"/>
</dbReference>
<dbReference type="InterPro" id="IPR001451">
    <property type="entry name" value="Hexapep"/>
</dbReference>
<proteinExistence type="inferred from homology"/>
<evidence type="ECO:0000313" key="6">
    <source>
        <dbReference type="Proteomes" id="UP000198238"/>
    </source>
</evidence>
<dbReference type="Pfam" id="PF00132">
    <property type="entry name" value="Hexapep"/>
    <property type="match status" value="1"/>
</dbReference>
<protein>
    <submittedName>
        <fullName evidence="5">Acetyltransferase</fullName>
    </submittedName>
</protein>
<dbReference type="PANTHER" id="PTHR23416:SF23">
    <property type="entry name" value="ACETYLTRANSFERASE C18B11.09C-RELATED"/>
    <property type="match status" value="1"/>
</dbReference>
<dbReference type="Proteomes" id="UP000198238">
    <property type="component" value="Chromosome"/>
</dbReference>
<dbReference type="KEGG" id="nei:BG910_01365"/>
<keyword evidence="6" id="KW-1185">Reference proteome</keyword>
<dbReference type="Gene3D" id="2.160.10.10">
    <property type="entry name" value="Hexapeptide repeat proteins"/>
    <property type="match status" value="1"/>
</dbReference>
<accession>A0A220RZJ3</accession>
<evidence type="ECO:0000256" key="2">
    <source>
        <dbReference type="ARBA" id="ARBA00022679"/>
    </source>
</evidence>
<sequence length="195" mass="20708">MLPRTTRDVMADCALDLPLNSLIAHDSVLFEQIHQIVAENAPWVAKLNTGFHTPAQTQALLETITASPIDSSVRINLPFYTDFGRHIRIGKNVFINTGVMFTDLGGIILEDNVLIGPRANIISVNHPLDAASRRGVIVRPVVIKKNAWIGAGATVLAGVTVGENAVVAAGAVVSKDVPPDSVVGGVPAKILKKIK</sequence>
<evidence type="ECO:0000256" key="1">
    <source>
        <dbReference type="ARBA" id="ARBA00007274"/>
    </source>
</evidence>
<dbReference type="PANTHER" id="PTHR23416">
    <property type="entry name" value="SIALIC ACID SYNTHASE-RELATED"/>
    <property type="match status" value="1"/>
</dbReference>
<dbReference type="AlphaFoldDB" id="A0A220RZJ3"/>
<dbReference type="InterPro" id="IPR051159">
    <property type="entry name" value="Hexapeptide_acetyltransf"/>
</dbReference>
<gene>
    <name evidence="5" type="ORF">BG910_01365</name>
</gene>
<evidence type="ECO:0000256" key="4">
    <source>
        <dbReference type="ARBA" id="ARBA00023315"/>
    </source>
</evidence>
<evidence type="ECO:0000313" key="5">
    <source>
        <dbReference type="EMBL" id="ASK26572.1"/>
    </source>
</evidence>
<reference evidence="5 6" key="1">
    <citation type="submission" date="2017-06" db="EMBL/GenBank/DDBJ databases">
        <title>Neisseria chenwenguii sp. nov., isolated from the intestinal contents of Tibetan Plateau Pika in Yushu, Qinghai Province, China.</title>
        <authorList>
            <person name="Zhang G."/>
        </authorList>
    </citation>
    <scope>NUCLEOTIDE SEQUENCE [LARGE SCALE GENOMIC DNA]</scope>
    <source>
        <strain evidence="5 6">10023</strain>
    </source>
</reference>
<dbReference type="EMBL" id="CP022278">
    <property type="protein sequence ID" value="ASK26572.1"/>
    <property type="molecule type" value="Genomic_DNA"/>
</dbReference>
<dbReference type="InterPro" id="IPR018357">
    <property type="entry name" value="Hexapep_transf_CS"/>
</dbReference>
<dbReference type="RefSeq" id="WP_089035295.1">
    <property type="nucleotide sequence ID" value="NZ_CP022278.1"/>
</dbReference>
<dbReference type="InterPro" id="IPR011004">
    <property type="entry name" value="Trimer_LpxA-like_sf"/>
</dbReference>
<keyword evidence="3" id="KW-0677">Repeat</keyword>
<name>A0A220RZJ3_9NEIS</name>
<evidence type="ECO:0000256" key="3">
    <source>
        <dbReference type="ARBA" id="ARBA00022737"/>
    </source>
</evidence>
<keyword evidence="4" id="KW-0012">Acyltransferase</keyword>
<dbReference type="GO" id="GO:0008374">
    <property type="term" value="F:O-acyltransferase activity"/>
    <property type="evidence" value="ECO:0007669"/>
    <property type="project" value="TreeGrafter"/>
</dbReference>
<dbReference type="PROSITE" id="PS00101">
    <property type="entry name" value="HEXAPEP_TRANSFERASES"/>
    <property type="match status" value="1"/>
</dbReference>
<dbReference type="OrthoDB" id="8612290at2"/>
<organism evidence="5 6">
    <name type="scientific">Neisseria chenwenguii</name>
    <dbReference type="NCBI Taxonomy" id="1853278"/>
    <lineage>
        <taxon>Bacteria</taxon>
        <taxon>Pseudomonadati</taxon>
        <taxon>Pseudomonadota</taxon>
        <taxon>Betaproteobacteria</taxon>
        <taxon>Neisseriales</taxon>
        <taxon>Neisseriaceae</taxon>
        <taxon>Neisseria</taxon>
    </lineage>
</organism>
<keyword evidence="2 5" id="KW-0808">Transferase</keyword>
<comment type="similarity">
    <text evidence="1">Belongs to the transferase hexapeptide repeat family.</text>
</comment>
<dbReference type="SUPFAM" id="SSF51161">
    <property type="entry name" value="Trimeric LpxA-like enzymes"/>
    <property type="match status" value="1"/>
</dbReference>